<name>A0ACB9QCR7_9MYRT</name>
<gene>
    <name evidence="1" type="ORF">MLD38_020572</name>
</gene>
<accession>A0ACB9QCR7</accession>
<protein>
    <submittedName>
        <fullName evidence="1">Uncharacterized protein</fullName>
    </submittedName>
</protein>
<reference evidence="2" key="1">
    <citation type="journal article" date="2023" name="Front. Plant Sci.">
        <title>Chromosomal-level genome assembly of Melastoma candidum provides insights into trichome evolution.</title>
        <authorList>
            <person name="Zhong Y."/>
            <person name="Wu W."/>
            <person name="Sun C."/>
            <person name="Zou P."/>
            <person name="Liu Y."/>
            <person name="Dai S."/>
            <person name="Zhou R."/>
        </authorList>
    </citation>
    <scope>NUCLEOTIDE SEQUENCE [LARGE SCALE GENOMIC DNA]</scope>
</reference>
<evidence type="ECO:0000313" key="2">
    <source>
        <dbReference type="Proteomes" id="UP001057402"/>
    </source>
</evidence>
<comment type="caution">
    <text evidence="1">The sequence shown here is derived from an EMBL/GenBank/DDBJ whole genome shotgun (WGS) entry which is preliminary data.</text>
</comment>
<sequence length="515" mass="58311">MATEVNLFSGSDFHQGDILEEELFPPDSPPREQSVFGGELLDYLQHNAESPLLETCLEEIAEHWRNGAEVQEIVRKDPNVAAFAEFPLKDCEQLPEGTTDLSTMEILRAATKKHVLTPTDATSNGSLQQVELLMAAAEKIGCRKFDEAHVLLDYCDQCSSDSRNPVERLVFHFCSALRERIHQDDAPSSRVPINCFVTRYAVDLEEAIMEFSPPILAIHENIPFCQVQQLCAMQTIEEYAVTATRIHIIDLSIRSGVHWPALMQGLVGRHEYPIEHLRVTAVGNVAEEFLDETGNRLQLFAREMDLSFSFRIVMLSDSKVLRDVLFDVEEDERVIILANFALRTWIPWPDRLQSLMMAIKKVKPCVMVVSEIESTFASPSLTDRLKEALLYFGAFIDSLEDCLGSNNHNRMLVEQLFLKKEISNVITKEGKDEQAFQDGKEKGWGAFITRLGMVEVDISDACIYQAELVRSSFEHGSSCTLTKNRKSLVIGWKATPMHFFSVWKFSQDYSSFSSP</sequence>
<dbReference type="Proteomes" id="UP001057402">
    <property type="component" value="Chromosome 6"/>
</dbReference>
<proteinExistence type="predicted"/>
<organism evidence="1 2">
    <name type="scientific">Melastoma candidum</name>
    <dbReference type="NCBI Taxonomy" id="119954"/>
    <lineage>
        <taxon>Eukaryota</taxon>
        <taxon>Viridiplantae</taxon>
        <taxon>Streptophyta</taxon>
        <taxon>Embryophyta</taxon>
        <taxon>Tracheophyta</taxon>
        <taxon>Spermatophyta</taxon>
        <taxon>Magnoliopsida</taxon>
        <taxon>eudicotyledons</taxon>
        <taxon>Gunneridae</taxon>
        <taxon>Pentapetalae</taxon>
        <taxon>rosids</taxon>
        <taxon>malvids</taxon>
        <taxon>Myrtales</taxon>
        <taxon>Melastomataceae</taxon>
        <taxon>Melastomatoideae</taxon>
        <taxon>Melastomateae</taxon>
        <taxon>Melastoma</taxon>
    </lineage>
</organism>
<dbReference type="EMBL" id="CM042885">
    <property type="protein sequence ID" value="KAI4364487.1"/>
    <property type="molecule type" value="Genomic_DNA"/>
</dbReference>
<keyword evidence="2" id="KW-1185">Reference proteome</keyword>
<evidence type="ECO:0000313" key="1">
    <source>
        <dbReference type="EMBL" id="KAI4364487.1"/>
    </source>
</evidence>